<gene>
    <name evidence="1" type="ORF">RHMOL_Rhmol06G0288000</name>
</gene>
<protein>
    <submittedName>
        <fullName evidence="1">Uncharacterized protein</fullName>
    </submittedName>
</protein>
<dbReference type="Proteomes" id="UP001062846">
    <property type="component" value="Chromosome 6"/>
</dbReference>
<dbReference type="EMBL" id="CM046393">
    <property type="protein sequence ID" value="KAI8552712.1"/>
    <property type="molecule type" value="Genomic_DNA"/>
</dbReference>
<evidence type="ECO:0000313" key="2">
    <source>
        <dbReference type="Proteomes" id="UP001062846"/>
    </source>
</evidence>
<sequence length="518" mass="59945">MTKEPDVKTEQRIEQLKEKVKEMIVASANKSSQKLSLIDAIQRLGVGYHFETEIETTLQHIYDTYHEMANDQDLYTVALSFRVLRQQGHPVSYDVFNKFKDNKGKFQEYVKGDVRGLVSLYEATHLRVHGEDILDEALDFTTTHLNSAVPNLKNAIADQVVHALNQPIHKGLTRLEARHYILFYEQEDSHNKTLLDFAKLDFNRLQKLHQKELSEITRWWKNLDFARKLPFARDRVVECYFWILGVYFEPQYFLARRILTKVIALTSIIDDIYDVYGTLEELVLFTDAIERWENSALNQLPEYMKLCYQALLDVYNMIDEEMAKEGRSYRVNYAKSAMNKLVRAYFEEAKWCHEGYVPSIEEYMRVALVTGAYKMLATTSLVGMGDLVTEEGFKWVSSDPLILEAASVICRLMDDMVGHKHEQERGHVASAVECYMKQHGVAEEEVYVEFKQRITNAWKDMNAECLRPTAVPMPLLARVLNLARVINLIYTGEDGYTNSGKRLKQCITSVLIDSVPNN</sequence>
<reference evidence="1" key="1">
    <citation type="submission" date="2022-02" db="EMBL/GenBank/DDBJ databases">
        <title>Plant Genome Project.</title>
        <authorList>
            <person name="Zhang R.-G."/>
        </authorList>
    </citation>
    <scope>NUCLEOTIDE SEQUENCE</scope>
    <source>
        <strain evidence="1">AT1</strain>
    </source>
</reference>
<name>A0ACC0NH80_RHOML</name>
<accession>A0ACC0NH80</accession>
<comment type="caution">
    <text evidence="1">The sequence shown here is derived from an EMBL/GenBank/DDBJ whole genome shotgun (WGS) entry which is preliminary data.</text>
</comment>
<evidence type="ECO:0000313" key="1">
    <source>
        <dbReference type="EMBL" id="KAI8552712.1"/>
    </source>
</evidence>
<organism evidence="1 2">
    <name type="scientific">Rhododendron molle</name>
    <name type="common">Chinese azalea</name>
    <name type="synonym">Azalea mollis</name>
    <dbReference type="NCBI Taxonomy" id="49168"/>
    <lineage>
        <taxon>Eukaryota</taxon>
        <taxon>Viridiplantae</taxon>
        <taxon>Streptophyta</taxon>
        <taxon>Embryophyta</taxon>
        <taxon>Tracheophyta</taxon>
        <taxon>Spermatophyta</taxon>
        <taxon>Magnoliopsida</taxon>
        <taxon>eudicotyledons</taxon>
        <taxon>Gunneridae</taxon>
        <taxon>Pentapetalae</taxon>
        <taxon>asterids</taxon>
        <taxon>Ericales</taxon>
        <taxon>Ericaceae</taxon>
        <taxon>Ericoideae</taxon>
        <taxon>Rhodoreae</taxon>
        <taxon>Rhododendron</taxon>
    </lineage>
</organism>
<proteinExistence type="predicted"/>
<keyword evidence="2" id="KW-1185">Reference proteome</keyword>